<gene>
    <name evidence="1" type="ORF">AABB31_06980</name>
</gene>
<dbReference type="EC" id="1.14.19.-" evidence="1"/>
<name>A0AAN0MGV3_9RHOB</name>
<dbReference type="PIRSF" id="PIRSF011396">
    <property type="entry name" value="Trp_halogenase"/>
    <property type="match status" value="1"/>
</dbReference>
<keyword evidence="2" id="KW-1185">Reference proteome</keyword>
<dbReference type="InterPro" id="IPR050816">
    <property type="entry name" value="Flavin-dep_Halogenase_NPB"/>
</dbReference>
<dbReference type="Pfam" id="PF04820">
    <property type="entry name" value="Trp_halogenase"/>
    <property type="match status" value="1"/>
</dbReference>
<sequence length="511" mass="55345">MAPTQKHIAIVGGGTAGWLAALMLQKAAQASDGLRISVIESPDIPTVGVGEGSTSVFRQVLLDLGIDEVEFLRATGATLKFGIKHAGWRKDGKDYFGPIDDPNALAPPPGGAPSNWLHHAQIAAGKRVADTHLFTALMRGNKSAYARKDGKLIPLSPYHHAYHFDQARLGRFLASKATGIDHIQTEVAALLRDPASGDITALQCSGDRQIDVDFVIDCTGFRRAIIGQMGAEWKSYGAMLPLNKAIPFWLDHDPKADIAPYTLARAMDAGWMWGIPVHDRMGCGYVFSDAHINADQAKDELETRLRRPVEIRRQIDIDPGRLDQSWIGNCVAVGLAQSFLEPLEATSIHGTLVQMLLLLRATPTQLAAGPLPTERAAFNQTVAGQVDDFADFINIHYAGGRRDTPFWADMTEGGITARQRDRIAAWQHTPLSRNSFTPLPGGLPHVEEQLYTPVLGGLGLLGKDASARAVGSPGLKKQARSALAQLHQDFTGAARKAIRHRTFLASLAARD</sequence>
<dbReference type="SUPFAM" id="SSF51905">
    <property type="entry name" value="FAD/NAD(P)-binding domain"/>
    <property type="match status" value="1"/>
</dbReference>
<dbReference type="InterPro" id="IPR006905">
    <property type="entry name" value="Flavin_halogenase"/>
</dbReference>
<keyword evidence="1" id="KW-0560">Oxidoreductase</keyword>
<dbReference type="Gene3D" id="3.50.50.60">
    <property type="entry name" value="FAD/NAD(P)-binding domain"/>
    <property type="match status" value="1"/>
</dbReference>
<protein>
    <submittedName>
        <fullName evidence="1">Tryptophan halogenase family protein</fullName>
        <ecNumber evidence="1">1.14.19.-</ecNumber>
    </submittedName>
</protein>
<dbReference type="KEGG" id="yrh:AABB31_06980"/>
<evidence type="ECO:0000313" key="2">
    <source>
        <dbReference type="Proteomes" id="UP001470809"/>
    </source>
</evidence>
<dbReference type="AlphaFoldDB" id="A0AAN0MGV3"/>
<dbReference type="PANTHER" id="PTHR43747:SF4">
    <property type="entry name" value="FLAVIN-DEPENDENT TRYPTOPHAN HALOGENASE"/>
    <property type="match status" value="1"/>
</dbReference>
<dbReference type="EMBL" id="CP151767">
    <property type="protein sequence ID" value="WZU69547.2"/>
    <property type="molecule type" value="Genomic_DNA"/>
</dbReference>
<proteinExistence type="predicted"/>
<organism evidence="1 2">
    <name type="scientific">Yoonia rhodophyticola</name>
    <dbReference type="NCBI Taxonomy" id="3137370"/>
    <lineage>
        <taxon>Bacteria</taxon>
        <taxon>Pseudomonadati</taxon>
        <taxon>Pseudomonadota</taxon>
        <taxon>Alphaproteobacteria</taxon>
        <taxon>Rhodobacterales</taxon>
        <taxon>Paracoccaceae</taxon>
        <taxon>Yoonia</taxon>
    </lineage>
</organism>
<dbReference type="InterPro" id="IPR036188">
    <property type="entry name" value="FAD/NAD-bd_sf"/>
</dbReference>
<dbReference type="InterPro" id="IPR033856">
    <property type="entry name" value="Trp_halogen"/>
</dbReference>
<dbReference type="Proteomes" id="UP001470809">
    <property type="component" value="Chromosome"/>
</dbReference>
<evidence type="ECO:0000313" key="1">
    <source>
        <dbReference type="EMBL" id="WZU69547.2"/>
    </source>
</evidence>
<dbReference type="RefSeq" id="WP_373634783.1">
    <property type="nucleotide sequence ID" value="NZ_CP151767.2"/>
</dbReference>
<dbReference type="GO" id="GO:0004497">
    <property type="term" value="F:monooxygenase activity"/>
    <property type="evidence" value="ECO:0007669"/>
    <property type="project" value="InterPro"/>
</dbReference>
<reference evidence="1 2" key="2">
    <citation type="submission" date="2024-08" db="EMBL/GenBank/DDBJ databases">
        <title>Phylogenomic analyses of a clade within the roseobacter group suggest taxonomic reassignments of species of the genera Aestuariivita, Citreicella, Loktanella, Nautella, Pelagibaca, Ruegeria, Thalassobius, Thiobacimonas and Tropicibacter, and the proposal o.</title>
        <authorList>
            <person name="Jeon C.O."/>
        </authorList>
    </citation>
    <scope>NUCLEOTIDE SEQUENCE [LARGE SCALE GENOMIC DNA]</scope>
    <source>
        <strain evidence="1 2">SS1-5</strain>
    </source>
</reference>
<dbReference type="PANTHER" id="PTHR43747">
    <property type="entry name" value="FAD-BINDING PROTEIN"/>
    <property type="match status" value="1"/>
</dbReference>
<reference evidence="2" key="1">
    <citation type="submission" date="2024-04" db="EMBL/GenBank/DDBJ databases">
        <title>Phylogenomic analyses of a clade within the roseobacter group suggest taxonomic reassignments of species of the genera Aestuariivita, Citreicella, Loktanella, Nautella, Pelagibaca, Ruegeria, Thalassobius, Thiobacimonas and Tropicibacter, and the proposal o.</title>
        <authorList>
            <person name="Jeon C.O."/>
        </authorList>
    </citation>
    <scope>NUCLEOTIDE SEQUENCE [LARGE SCALE GENOMIC DNA]</scope>
    <source>
        <strain evidence="2">SS1-5</strain>
    </source>
</reference>
<accession>A0AAN0MGV3</accession>